<dbReference type="Proteomes" id="UP001521785">
    <property type="component" value="Unassembled WGS sequence"/>
</dbReference>
<evidence type="ECO:0000313" key="3">
    <source>
        <dbReference type="Proteomes" id="UP001521785"/>
    </source>
</evidence>
<organism evidence="2 3">
    <name type="scientific">Paraconiothyrium brasiliense</name>
    <dbReference type="NCBI Taxonomy" id="300254"/>
    <lineage>
        <taxon>Eukaryota</taxon>
        <taxon>Fungi</taxon>
        <taxon>Dikarya</taxon>
        <taxon>Ascomycota</taxon>
        <taxon>Pezizomycotina</taxon>
        <taxon>Dothideomycetes</taxon>
        <taxon>Pleosporomycetidae</taxon>
        <taxon>Pleosporales</taxon>
        <taxon>Massarineae</taxon>
        <taxon>Didymosphaeriaceae</taxon>
        <taxon>Paraconiothyrium</taxon>
    </lineage>
</organism>
<evidence type="ECO:0000313" key="2">
    <source>
        <dbReference type="EMBL" id="KAL1598723.1"/>
    </source>
</evidence>
<sequence>MPGGTPMGPPSAPAGQSGPPKSLSMSKGPSQHLHGKETPVSTPVPDQGQGPGPQQEQPPRGPPGMPTFYGMAPTGGPSLLPKSYAAPEGYTYERFPRTPIIPHPEFADLPAALSAAEEEWQNMSHAYATIASSLANNEAFAPLSEDLYPVAPGGNGTPFGPALVHRSYDISTLWTMLHLSKILLIRSHPAMPPAATIAAGVAAATTKPYAMLIGRISAGMQVPPSDDIPLSPFLGAALIEATMALFFAGVQYQEPPQRAWLIKRLLDIDRRTGWASAAVIARACETSWERAAELGRAPPYLGRKTRPHGEDGPIVLDGEGYEGGWGGGGVVRGKAFVVPNKDAKDTTVREIRVPWAKNILASEEELRADMERVKLRNREA</sequence>
<name>A0ABR3R3B4_9PLEO</name>
<feature type="compositionally biased region" description="Low complexity" evidence="1">
    <location>
        <begin position="43"/>
        <end position="58"/>
    </location>
</feature>
<proteinExistence type="predicted"/>
<keyword evidence="3" id="KW-1185">Reference proteome</keyword>
<protein>
    <submittedName>
        <fullName evidence="2">Uncharacterized protein</fullName>
    </submittedName>
</protein>
<reference evidence="2 3" key="1">
    <citation type="submission" date="2024-02" db="EMBL/GenBank/DDBJ databases">
        <title>De novo assembly and annotation of 12 fungi associated with fruit tree decline syndrome in Ontario, Canada.</title>
        <authorList>
            <person name="Sulman M."/>
            <person name="Ellouze W."/>
            <person name="Ilyukhin E."/>
        </authorList>
    </citation>
    <scope>NUCLEOTIDE SEQUENCE [LARGE SCALE GENOMIC DNA]</scope>
    <source>
        <strain evidence="2 3">M42-189</strain>
    </source>
</reference>
<feature type="region of interest" description="Disordered" evidence="1">
    <location>
        <begin position="1"/>
        <end position="82"/>
    </location>
</feature>
<gene>
    <name evidence="2" type="ORF">SLS60_007864</name>
</gene>
<accession>A0ABR3R3B4</accession>
<dbReference type="EMBL" id="JAKJXO020000011">
    <property type="protein sequence ID" value="KAL1598723.1"/>
    <property type="molecule type" value="Genomic_DNA"/>
</dbReference>
<comment type="caution">
    <text evidence="2">The sequence shown here is derived from an EMBL/GenBank/DDBJ whole genome shotgun (WGS) entry which is preliminary data.</text>
</comment>
<evidence type="ECO:0000256" key="1">
    <source>
        <dbReference type="SAM" id="MobiDB-lite"/>
    </source>
</evidence>